<dbReference type="OrthoDB" id="2319476at2759"/>
<protein>
    <submittedName>
        <fullName evidence="1">Uncharacterized protein</fullName>
    </submittedName>
</protein>
<evidence type="ECO:0000313" key="3">
    <source>
        <dbReference type="Proteomes" id="UP000247702"/>
    </source>
</evidence>
<keyword evidence="3" id="KW-1185">Reference proteome</keyword>
<evidence type="ECO:0000313" key="2">
    <source>
        <dbReference type="EMBL" id="GES78639.1"/>
    </source>
</evidence>
<sequence length="112" mass="13285">MDVIERRRMIIQQCELLLNVILANRTVVFPLPIRSVDDMMRRLSYVNRRNPRNRSVTGRGILKYFVTTQGRNFHPLAIGLVTNSLWEDALSHEKAEYVIMSKDLNRRINRFR</sequence>
<organism evidence="1 3">
    <name type="scientific">Rhizophagus clarus</name>
    <dbReference type="NCBI Taxonomy" id="94130"/>
    <lineage>
        <taxon>Eukaryota</taxon>
        <taxon>Fungi</taxon>
        <taxon>Fungi incertae sedis</taxon>
        <taxon>Mucoromycota</taxon>
        <taxon>Glomeromycotina</taxon>
        <taxon>Glomeromycetes</taxon>
        <taxon>Glomerales</taxon>
        <taxon>Glomeraceae</taxon>
        <taxon>Rhizophagus</taxon>
    </lineage>
</organism>
<comment type="caution">
    <text evidence="1">The sequence shown here is derived from an EMBL/GenBank/DDBJ whole genome shotgun (WGS) entry which is preliminary data.</text>
</comment>
<reference evidence="1 3" key="1">
    <citation type="submission" date="2017-11" db="EMBL/GenBank/DDBJ databases">
        <title>The genome of Rhizophagus clarus HR1 reveals common genetic basis of auxotrophy among arbuscular mycorrhizal fungi.</title>
        <authorList>
            <person name="Kobayashi Y."/>
        </authorList>
    </citation>
    <scope>NUCLEOTIDE SEQUENCE [LARGE SCALE GENOMIC DNA]</scope>
    <source>
        <strain evidence="1 3">HR1</strain>
    </source>
</reference>
<accession>A0A2Z6QV59</accession>
<reference evidence="2" key="2">
    <citation type="submission" date="2019-10" db="EMBL/GenBank/DDBJ databases">
        <title>Conservation and host-specific expression of non-tandemly repeated heterogenous ribosome RNA gene in arbuscular mycorrhizal fungi.</title>
        <authorList>
            <person name="Maeda T."/>
            <person name="Kobayashi Y."/>
            <person name="Nakagawa T."/>
            <person name="Ezawa T."/>
            <person name="Yamaguchi K."/>
            <person name="Bino T."/>
            <person name="Nishimoto Y."/>
            <person name="Shigenobu S."/>
            <person name="Kawaguchi M."/>
        </authorList>
    </citation>
    <scope>NUCLEOTIDE SEQUENCE</scope>
    <source>
        <strain evidence="2">HR1</strain>
    </source>
</reference>
<dbReference type="Proteomes" id="UP000247702">
    <property type="component" value="Unassembled WGS sequence"/>
</dbReference>
<dbReference type="EMBL" id="BEXD01000646">
    <property type="protein sequence ID" value="GBB89114.1"/>
    <property type="molecule type" value="Genomic_DNA"/>
</dbReference>
<dbReference type="Proteomes" id="UP000615446">
    <property type="component" value="Unassembled WGS sequence"/>
</dbReference>
<gene>
    <name evidence="2" type="ORF">RCL2_000595500</name>
    <name evidence="1" type="ORF">RclHR1_01580015</name>
</gene>
<evidence type="ECO:0000313" key="1">
    <source>
        <dbReference type="EMBL" id="GBB89114.1"/>
    </source>
</evidence>
<proteinExistence type="predicted"/>
<name>A0A2Z6QV59_9GLOM</name>
<dbReference type="EMBL" id="BLAL01000040">
    <property type="protein sequence ID" value="GES78639.1"/>
    <property type="molecule type" value="Genomic_DNA"/>
</dbReference>
<dbReference type="AlphaFoldDB" id="A0A2Z6QV59"/>